<dbReference type="EMBL" id="JBJUIK010000003">
    <property type="protein sequence ID" value="KAL3532243.1"/>
    <property type="molecule type" value="Genomic_DNA"/>
</dbReference>
<keyword evidence="1" id="KW-0547">Nucleotide-binding</keyword>
<dbReference type="InterPro" id="IPR035655">
    <property type="entry name" value="U5-116kDa_C"/>
</dbReference>
<evidence type="ECO:0000259" key="3">
    <source>
        <dbReference type="SMART" id="SM00838"/>
    </source>
</evidence>
<dbReference type="Gene3D" id="3.30.230.10">
    <property type="match status" value="2"/>
</dbReference>
<dbReference type="InterPro" id="IPR000640">
    <property type="entry name" value="EFG_V-like"/>
</dbReference>
<sequence>MDEGLRKIRKSYPLAITKVEESGEHAILAAGELYLDSVMKDLREICLEVEVKVADPVVSCETVVESSSVKCFAETSNEKNNITMIAEPLEIGLAEDVENGVVGIDWPGRNLGTSSKRNMIGNCLLQDPFGPLDMINRFQWGARPLCDEPIRNVKFKIVNAKIAPEPLHRGTGKIIPMARHVAFSTFHMATPRLMEPVYYVKIETPIDCASAIFTLLYRWCCHFRKHVPQPGTPAHIVKAFLPVIESFGFETDLRYHAQGQAFCVYVFDHWAIVPGDPLDESIVLQPLDPAPIQHLAREFMVKTRCRKRMREDVSINKFFDEDMVLEHAQQAADRHQQMF</sequence>
<feature type="domain" description="Elongation factor EFG" evidence="3">
    <location>
        <begin position="192"/>
        <end position="281"/>
    </location>
</feature>
<dbReference type="PANTHER" id="PTHR42908">
    <property type="entry name" value="TRANSLATION ELONGATION FACTOR-RELATED"/>
    <property type="match status" value="1"/>
</dbReference>
<evidence type="ECO:0000256" key="1">
    <source>
        <dbReference type="ARBA" id="ARBA00022741"/>
    </source>
</evidence>
<evidence type="ECO:0000313" key="4">
    <source>
        <dbReference type="EMBL" id="KAL3532243.1"/>
    </source>
</evidence>
<protein>
    <recommendedName>
        <fullName evidence="3">Elongation factor EFG domain-containing protein</fullName>
    </recommendedName>
</protein>
<dbReference type="Proteomes" id="UP001630127">
    <property type="component" value="Unassembled WGS sequence"/>
</dbReference>
<reference evidence="4 5" key="1">
    <citation type="submission" date="2024-11" db="EMBL/GenBank/DDBJ databases">
        <title>A near-complete genome assembly of Cinchona calisaya.</title>
        <authorList>
            <person name="Lian D.C."/>
            <person name="Zhao X.W."/>
            <person name="Wei L."/>
        </authorList>
    </citation>
    <scope>NUCLEOTIDE SEQUENCE [LARGE SCALE GENOMIC DNA]</scope>
    <source>
        <tissue evidence="4">Nenye</tissue>
    </source>
</reference>
<evidence type="ECO:0000256" key="2">
    <source>
        <dbReference type="ARBA" id="ARBA00023134"/>
    </source>
</evidence>
<dbReference type="SUPFAM" id="SSF54980">
    <property type="entry name" value="EF-G C-terminal domain-like"/>
    <property type="match status" value="2"/>
</dbReference>
<dbReference type="CDD" id="cd04098">
    <property type="entry name" value="eEF2_C_snRNP"/>
    <property type="match status" value="1"/>
</dbReference>
<accession>A0ABD3AM35</accession>
<dbReference type="InterPro" id="IPR014721">
    <property type="entry name" value="Ribsml_uS5_D2-typ_fold_subgr"/>
</dbReference>
<dbReference type="FunFam" id="3.30.70.240:FF:000004">
    <property type="entry name" value="116 kDa U5 small nuclear ribonucleoprotein"/>
    <property type="match status" value="1"/>
</dbReference>
<dbReference type="SMART" id="SM00838">
    <property type="entry name" value="EFG_C"/>
    <property type="match status" value="1"/>
</dbReference>
<name>A0ABD3AM35_9GENT</name>
<comment type="caution">
    <text evidence="4">The sequence shown here is derived from an EMBL/GenBank/DDBJ whole genome shotgun (WGS) entry which is preliminary data.</text>
</comment>
<dbReference type="Gene3D" id="3.30.70.240">
    <property type="match status" value="1"/>
</dbReference>
<dbReference type="FunFam" id="3.30.70.870:FF:000002">
    <property type="entry name" value="Translation elongation factor 2"/>
    <property type="match status" value="1"/>
</dbReference>
<keyword evidence="5" id="KW-1185">Reference proteome</keyword>
<organism evidence="4 5">
    <name type="scientific">Cinchona calisaya</name>
    <dbReference type="NCBI Taxonomy" id="153742"/>
    <lineage>
        <taxon>Eukaryota</taxon>
        <taxon>Viridiplantae</taxon>
        <taxon>Streptophyta</taxon>
        <taxon>Embryophyta</taxon>
        <taxon>Tracheophyta</taxon>
        <taxon>Spermatophyta</taxon>
        <taxon>Magnoliopsida</taxon>
        <taxon>eudicotyledons</taxon>
        <taxon>Gunneridae</taxon>
        <taxon>Pentapetalae</taxon>
        <taxon>asterids</taxon>
        <taxon>lamiids</taxon>
        <taxon>Gentianales</taxon>
        <taxon>Rubiaceae</taxon>
        <taxon>Cinchonoideae</taxon>
        <taxon>Cinchoneae</taxon>
        <taxon>Cinchona</taxon>
    </lineage>
</organism>
<dbReference type="InterPro" id="IPR035647">
    <property type="entry name" value="EFG_III/V"/>
</dbReference>
<proteinExistence type="predicted"/>
<dbReference type="Gene3D" id="3.30.70.870">
    <property type="entry name" value="Elongation Factor G (Translational Gtpase), domain 3"/>
    <property type="match status" value="1"/>
</dbReference>
<dbReference type="InterPro" id="IPR020568">
    <property type="entry name" value="Ribosomal_Su5_D2-typ_SF"/>
</dbReference>
<dbReference type="PANTHER" id="PTHR42908:SF6">
    <property type="entry name" value="116 KDA U5 SMALL NUCLEAR RIBONUCLEOPROTEIN COMPONENT"/>
    <property type="match status" value="1"/>
</dbReference>
<keyword evidence="2" id="KW-0342">GTP-binding</keyword>
<dbReference type="AlphaFoldDB" id="A0ABD3AM35"/>
<gene>
    <name evidence="4" type="ORF">ACH5RR_005764</name>
</gene>
<dbReference type="GO" id="GO:0005525">
    <property type="term" value="F:GTP binding"/>
    <property type="evidence" value="ECO:0007669"/>
    <property type="project" value="UniProtKB-KW"/>
</dbReference>
<dbReference type="Pfam" id="PF00679">
    <property type="entry name" value="EFG_C"/>
    <property type="match status" value="1"/>
</dbReference>
<dbReference type="SUPFAM" id="SSF54211">
    <property type="entry name" value="Ribosomal protein S5 domain 2-like"/>
    <property type="match status" value="1"/>
</dbReference>
<evidence type="ECO:0000313" key="5">
    <source>
        <dbReference type="Proteomes" id="UP001630127"/>
    </source>
</evidence>